<dbReference type="EMBL" id="JAVRRJ010000004">
    <property type="protein sequence ID" value="KAK5085804.1"/>
    <property type="molecule type" value="Genomic_DNA"/>
</dbReference>
<organism evidence="1 2">
    <name type="scientific">Lithohypha guttulata</name>
    <dbReference type="NCBI Taxonomy" id="1690604"/>
    <lineage>
        <taxon>Eukaryota</taxon>
        <taxon>Fungi</taxon>
        <taxon>Dikarya</taxon>
        <taxon>Ascomycota</taxon>
        <taxon>Pezizomycotina</taxon>
        <taxon>Eurotiomycetes</taxon>
        <taxon>Chaetothyriomycetidae</taxon>
        <taxon>Chaetothyriales</taxon>
        <taxon>Trichomeriaceae</taxon>
        <taxon>Lithohypha</taxon>
    </lineage>
</organism>
<name>A0AAN7T0B0_9EURO</name>
<dbReference type="AlphaFoldDB" id="A0AAN7T0B0"/>
<sequence>MAATGYGGAAAAYGYPTFGTTVTNGRIVSAYQQQFAANKEAAAVMRSQFYPQQNYVYAYHRRNEESICGVM</sequence>
<comment type="caution">
    <text evidence="1">The sequence shown here is derived from an EMBL/GenBank/DDBJ whole genome shotgun (WGS) entry which is preliminary data.</text>
</comment>
<keyword evidence="2" id="KW-1185">Reference proteome</keyword>
<accession>A0AAN7T0B0</accession>
<reference evidence="1 2" key="1">
    <citation type="submission" date="2023-08" db="EMBL/GenBank/DDBJ databases">
        <title>Black Yeasts Isolated from many extreme environments.</title>
        <authorList>
            <person name="Coleine C."/>
            <person name="Stajich J.E."/>
            <person name="Selbmann L."/>
        </authorList>
    </citation>
    <scope>NUCLEOTIDE SEQUENCE [LARGE SCALE GENOMIC DNA]</scope>
    <source>
        <strain evidence="1 2">CCFEE 5910</strain>
    </source>
</reference>
<protein>
    <submittedName>
        <fullName evidence="1">Uncharacterized protein</fullName>
    </submittedName>
</protein>
<dbReference type="Proteomes" id="UP001309876">
    <property type="component" value="Unassembled WGS sequence"/>
</dbReference>
<evidence type="ECO:0000313" key="2">
    <source>
        <dbReference type="Proteomes" id="UP001309876"/>
    </source>
</evidence>
<gene>
    <name evidence="1" type="ORF">LTR05_005093</name>
</gene>
<evidence type="ECO:0000313" key="1">
    <source>
        <dbReference type="EMBL" id="KAK5085804.1"/>
    </source>
</evidence>
<proteinExistence type="predicted"/>